<name>A0A670K0E4_PODMU</name>
<dbReference type="GO" id="GO:0001786">
    <property type="term" value="F:phosphatidylserine binding"/>
    <property type="evidence" value="ECO:0007669"/>
    <property type="project" value="TreeGrafter"/>
</dbReference>
<dbReference type="GO" id="GO:0030424">
    <property type="term" value="C:axon"/>
    <property type="evidence" value="ECO:0007669"/>
    <property type="project" value="TreeGrafter"/>
</dbReference>
<reference evidence="5" key="3">
    <citation type="submission" date="2025-09" db="UniProtKB">
        <authorList>
            <consortium name="Ensembl"/>
        </authorList>
    </citation>
    <scope>IDENTIFICATION</scope>
</reference>
<evidence type="ECO:0000259" key="4">
    <source>
        <dbReference type="PROSITE" id="PS50004"/>
    </source>
</evidence>
<evidence type="ECO:0000256" key="3">
    <source>
        <dbReference type="SAM" id="Phobius"/>
    </source>
</evidence>
<dbReference type="GO" id="GO:0006906">
    <property type="term" value="P:vesicle fusion"/>
    <property type="evidence" value="ECO:0007669"/>
    <property type="project" value="TreeGrafter"/>
</dbReference>
<dbReference type="GO" id="GO:0000149">
    <property type="term" value="F:SNARE binding"/>
    <property type="evidence" value="ECO:0007669"/>
    <property type="project" value="TreeGrafter"/>
</dbReference>
<dbReference type="CDD" id="cd00276">
    <property type="entry name" value="C2B_Synaptotagmin"/>
    <property type="match status" value="1"/>
</dbReference>
<dbReference type="OMA" id="CAICWHR"/>
<evidence type="ECO:0000313" key="5">
    <source>
        <dbReference type="Ensembl" id="ENSPMRP00000028457.1"/>
    </source>
</evidence>
<dbReference type="PANTHER" id="PTHR10024">
    <property type="entry name" value="SYNAPTOTAGMIN"/>
    <property type="match status" value="1"/>
</dbReference>
<dbReference type="SUPFAM" id="SSF49562">
    <property type="entry name" value="C2 domain (Calcium/lipid-binding domain, CaLB)"/>
    <property type="match status" value="2"/>
</dbReference>
<dbReference type="OrthoDB" id="5915960at2759"/>
<feature type="domain" description="C2" evidence="4">
    <location>
        <begin position="326"/>
        <end position="461"/>
    </location>
</feature>
<keyword evidence="6" id="KW-1185">Reference proteome</keyword>
<protein>
    <submittedName>
        <fullName evidence="5">Synaptotagmin-5-like</fullName>
    </submittedName>
</protein>
<evidence type="ECO:0000256" key="1">
    <source>
        <dbReference type="ARBA" id="ARBA00006996"/>
    </source>
</evidence>
<dbReference type="Proteomes" id="UP000472272">
    <property type="component" value="Chromosome 9"/>
</dbReference>
<proteinExistence type="inferred from homology"/>
<gene>
    <name evidence="5" type="primary">LOC114604547</name>
</gene>
<evidence type="ECO:0000256" key="2">
    <source>
        <dbReference type="SAM" id="MobiDB-lite"/>
    </source>
</evidence>
<reference evidence="5" key="2">
    <citation type="submission" date="2025-08" db="UniProtKB">
        <authorList>
            <consortium name="Ensembl"/>
        </authorList>
    </citation>
    <scope>IDENTIFICATION</scope>
</reference>
<feature type="domain" description="C2" evidence="4">
    <location>
        <begin position="179"/>
        <end position="299"/>
    </location>
</feature>
<dbReference type="Pfam" id="PF00168">
    <property type="entry name" value="C2"/>
    <property type="match status" value="2"/>
</dbReference>
<dbReference type="RefSeq" id="XP_028600582.1">
    <property type="nucleotide sequence ID" value="XM_028744749.1"/>
</dbReference>
<dbReference type="PROSITE" id="PS50004">
    <property type="entry name" value="C2"/>
    <property type="match status" value="2"/>
</dbReference>
<dbReference type="GeneTree" id="ENSGT00930000151452"/>
<dbReference type="KEGG" id="pmua:114604547"/>
<dbReference type="GO" id="GO:0005886">
    <property type="term" value="C:plasma membrane"/>
    <property type="evidence" value="ECO:0007669"/>
    <property type="project" value="TreeGrafter"/>
</dbReference>
<organism evidence="5 6">
    <name type="scientific">Podarcis muralis</name>
    <name type="common">Wall lizard</name>
    <name type="synonym">Lacerta muralis</name>
    <dbReference type="NCBI Taxonomy" id="64176"/>
    <lineage>
        <taxon>Eukaryota</taxon>
        <taxon>Metazoa</taxon>
        <taxon>Chordata</taxon>
        <taxon>Craniata</taxon>
        <taxon>Vertebrata</taxon>
        <taxon>Euteleostomi</taxon>
        <taxon>Lepidosauria</taxon>
        <taxon>Squamata</taxon>
        <taxon>Bifurcata</taxon>
        <taxon>Unidentata</taxon>
        <taxon>Episquamata</taxon>
        <taxon>Laterata</taxon>
        <taxon>Lacertibaenia</taxon>
        <taxon>Lacertidae</taxon>
        <taxon>Podarcis</taxon>
    </lineage>
</organism>
<dbReference type="AlphaFoldDB" id="A0A670K0E4"/>
<keyword evidence="3" id="KW-1133">Transmembrane helix</keyword>
<dbReference type="Ensembl" id="ENSPMRT00000030186.1">
    <property type="protein sequence ID" value="ENSPMRP00000028457.1"/>
    <property type="gene ID" value="ENSPMRG00000018376.1"/>
</dbReference>
<evidence type="ECO:0000313" key="6">
    <source>
        <dbReference type="Proteomes" id="UP000472272"/>
    </source>
</evidence>
<dbReference type="FunFam" id="2.60.40.150:FF:000273">
    <property type="entry name" value="Predicted protein"/>
    <property type="match status" value="1"/>
</dbReference>
<accession>A0A670K0E4</accession>
<dbReference type="GO" id="GO:0030276">
    <property type="term" value="F:clathrin binding"/>
    <property type="evidence" value="ECO:0007669"/>
    <property type="project" value="TreeGrafter"/>
</dbReference>
<dbReference type="InterPro" id="IPR000008">
    <property type="entry name" value="C2_dom"/>
</dbReference>
<sequence>MPALPGLLQDSSILPAHFGSKAVEAVHLQVFLGVGLSLLCFCLLLGCAICWHRRRTRRPDCGEAQASGRPLVDLGPALPSPTTAVPIQQQYAQLAGQLLESLPAAAARAPASPDGSPPTALLRGRASLPSLVVPPGLSAPPAQRPRGPQRRSTIAAGDSSPLAVRPVAGLLPAAAQAKPRPRLHFAVGYSPPEATLTVNVVGVAHLPGGLGASRSCYVEARLLPGSAEPQRTARRRRSLHPEFHQQLRFPGCARQELPGLTLRLAVYARAFARRKDAFVGEVLFPCAQVAGEQGASPSALAQELSLTKCHSSQDVSSASWLSQPKSLGQLFLLLQYQALANRIKVLVRKAENLGRVSRMLGTPDHYVLIHLCHDGKVIDTKETKSIAGYNPVWNAPFLFSLPAGDIQEQQLSLEFTVMQARLYTRSCAVGRVLIGPVAPEMGQVHWKEMCSRGNMESARWHAIQSEGFQLCP</sequence>
<dbReference type="GO" id="GO:0048791">
    <property type="term" value="P:calcium ion-regulated exocytosis of neurotransmitter"/>
    <property type="evidence" value="ECO:0007669"/>
    <property type="project" value="TreeGrafter"/>
</dbReference>
<feature type="transmembrane region" description="Helical" evidence="3">
    <location>
        <begin position="30"/>
        <end position="51"/>
    </location>
</feature>
<dbReference type="InterPro" id="IPR035892">
    <property type="entry name" value="C2_domain_sf"/>
</dbReference>
<keyword evidence="3" id="KW-0472">Membrane</keyword>
<reference evidence="5 6" key="1">
    <citation type="journal article" date="2019" name="Proc. Natl. Acad. Sci. U.S.A.">
        <title>Regulatory changes in pterin and carotenoid genes underlie balanced color polymorphisms in the wall lizard.</title>
        <authorList>
            <person name="Andrade P."/>
            <person name="Pinho C."/>
            <person name="Perez I de Lanuza G."/>
            <person name="Afonso S."/>
            <person name="Brejcha J."/>
            <person name="Rubin C.J."/>
            <person name="Wallerman O."/>
            <person name="Pereira P."/>
            <person name="Sabatino S.J."/>
            <person name="Bellati A."/>
            <person name="Pellitteri-Rosa D."/>
            <person name="Bosakova Z."/>
            <person name="Bunikis I."/>
            <person name="Carretero M.A."/>
            <person name="Feiner N."/>
            <person name="Marsik P."/>
            <person name="Pauperio F."/>
            <person name="Salvi D."/>
            <person name="Soler L."/>
            <person name="While G.M."/>
            <person name="Uller T."/>
            <person name="Font E."/>
            <person name="Andersson L."/>
            <person name="Carneiro M."/>
        </authorList>
    </citation>
    <scope>NUCLEOTIDE SEQUENCE</scope>
</reference>
<dbReference type="GO" id="GO:0070382">
    <property type="term" value="C:exocytic vesicle"/>
    <property type="evidence" value="ECO:0007669"/>
    <property type="project" value="TreeGrafter"/>
</dbReference>
<dbReference type="GO" id="GO:0005509">
    <property type="term" value="F:calcium ion binding"/>
    <property type="evidence" value="ECO:0007669"/>
    <property type="project" value="TreeGrafter"/>
</dbReference>
<comment type="similarity">
    <text evidence="1">Belongs to the synaptotagmin family.</text>
</comment>
<keyword evidence="3" id="KW-0812">Transmembrane</keyword>
<dbReference type="PANTHER" id="PTHR10024:SF351">
    <property type="entry name" value="SYNAPTOTAGMIN-4-LIKE"/>
    <property type="match status" value="1"/>
</dbReference>
<dbReference type="SMART" id="SM00239">
    <property type="entry name" value="C2"/>
    <property type="match status" value="2"/>
</dbReference>
<dbReference type="GO" id="GO:0005544">
    <property type="term" value="F:calcium-dependent phospholipid binding"/>
    <property type="evidence" value="ECO:0007669"/>
    <property type="project" value="TreeGrafter"/>
</dbReference>
<dbReference type="GeneID" id="114604547"/>
<dbReference type="GO" id="GO:0098793">
    <property type="term" value="C:presynapse"/>
    <property type="evidence" value="ECO:0007669"/>
    <property type="project" value="GOC"/>
</dbReference>
<feature type="region of interest" description="Disordered" evidence="2">
    <location>
        <begin position="133"/>
        <end position="159"/>
    </location>
</feature>
<dbReference type="Gene3D" id="2.60.40.150">
    <property type="entry name" value="C2 domain"/>
    <property type="match status" value="2"/>
</dbReference>